<dbReference type="SUPFAM" id="SSF161098">
    <property type="entry name" value="MetI-like"/>
    <property type="match status" value="1"/>
</dbReference>
<evidence type="ECO:0000313" key="11">
    <source>
        <dbReference type="EMBL" id="MDX8471523.1"/>
    </source>
</evidence>
<dbReference type="InterPro" id="IPR051789">
    <property type="entry name" value="Bact_Polyamine_Transport"/>
</dbReference>
<comment type="similarity">
    <text evidence="2">Belongs to the binding-protein-dependent transport system permease family. CysTW subfamily.</text>
</comment>
<keyword evidence="7 8" id="KW-0472">Membrane</keyword>
<keyword evidence="12" id="KW-1185">Reference proteome</keyword>
<dbReference type="EMBL" id="JAVIIZ010000002">
    <property type="protein sequence ID" value="MDX8471523.1"/>
    <property type="molecule type" value="Genomic_DNA"/>
</dbReference>
<dbReference type="Proteomes" id="UP001271780">
    <property type="component" value="Unassembled WGS sequence"/>
</dbReference>
<feature type="transmembrane region" description="Helical" evidence="8">
    <location>
        <begin position="12"/>
        <end position="33"/>
    </location>
</feature>
<keyword evidence="6 8" id="KW-1133">Transmembrane helix</keyword>
<dbReference type="InterPro" id="IPR035906">
    <property type="entry name" value="MetI-like_sf"/>
</dbReference>
<evidence type="ECO:0000256" key="4">
    <source>
        <dbReference type="ARBA" id="ARBA00022475"/>
    </source>
</evidence>
<dbReference type="PANTHER" id="PTHR43848:SF2">
    <property type="entry name" value="PUTRESCINE TRANSPORT SYSTEM PERMEASE PROTEIN POTI"/>
    <property type="match status" value="1"/>
</dbReference>
<dbReference type="PANTHER" id="PTHR43848">
    <property type="entry name" value="PUTRESCINE TRANSPORT SYSTEM PERMEASE PROTEIN POTI"/>
    <property type="match status" value="1"/>
</dbReference>
<feature type="domain" description="ABC transmembrane type-1" evidence="10">
    <location>
        <begin position="65"/>
        <end position="252"/>
    </location>
</feature>
<dbReference type="RefSeq" id="WP_320315930.1">
    <property type="nucleotide sequence ID" value="NZ_JAVIIX010000003.1"/>
</dbReference>
<organism evidence="11 12">
    <name type="scientific">Mesorhizobium dulcispinae</name>
    <dbReference type="NCBI Taxonomy" id="3072316"/>
    <lineage>
        <taxon>Bacteria</taxon>
        <taxon>Pseudomonadati</taxon>
        <taxon>Pseudomonadota</taxon>
        <taxon>Alphaproteobacteria</taxon>
        <taxon>Hyphomicrobiales</taxon>
        <taxon>Phyllobacteriaceae</taxon>
        <taxon>Mesorhizobium</taxon>
    </lineage>
</organism>
<evidence type="ECO:0000256" key="7">
    <source>
        <dbReference type="ARBA" id="ARBA00023136"/>
    </source>
</evidence>
<feature type="transmembrane region" description="Helical" evidence="8">
    <location>
        <begin position="102"/>
        <end position="124"/>
    </location>
</feature>
<feature type="transmembrane region" description="Helical" evidence="8">
    <location>
        <begin position="234"/>
        <end position="252"/>
    </location>
</feature>
<evidence type="ECO:0000259" key="10">
    <source>
        <dbReference type="PROSITE" id="PS50928"/>
    </source>
</evidence>
<evidence type="ECO:0000256" key="9">
    <source>
        <dbReference type="SAM" id="MobiDB-lite"/>
    </source>
</evidence>
<name>A0ABU4X9P7_9HYPH</name>
<evidence type="ECO:0000256" key="3">
    <source>
        <dbReference type="ARBA" id="ARBA00022448"/>
    </source>
</evidence>
<accession>A0ABU4X9P7</accession>
<sequence>MKHKRSNWLLHLYVVAFLIYMLLPLVVMGGAALNDSRFPSVLPWVGLTDRWFVDLWSDGRMWIAFRNTVLVALAVVTLSVPIGTAGAILINSLGGTVRSGLYGVMVAPILTPGAVTGISTLLFWNNYSVPAGLHLAVLGQVSFISALVMLLVLARLQTFDHALEEAALDLGASHAQVVRRILLPHLYPAMWAGAAIAFFQSTENFNTTLFTRGTSDTLTVYVFSKVRSGITPTINAFALILIAITVVCAGLYEISRRRAERRATEELDAGTPRTLPPGSASAALRPHQSGILPTPSGVTSVHTQSGEIAGP</sequence>
<comment type="caution">
    <text evidence="11">The sequence shown here is derived from an EMBL/GenBank/DDBJ whole genome shotgun (WGS) entry which is preliminary data.</text>
</comment>
<keyword evidence="5 8" id="KW-0812">Transmembrane</keyword>
<protein>
    <submittedName>
        <fullName evidence="11">ABC transporter permease</fullName>
    </submittedName>
</protein>
<reference evidence="11 12" key="1">
    <citation type="submission" date="2023-08" db="EMBL/GenBank/DDBJ databases">
        <title>Implementing the SeqCode for naming new Mesorhizobium species isolated from Vachellia karroo root nodules.</title>
        <authorList>
            <person name="Van Lill M."/>
        </authorList>
    </citation>
    <scope>NUCLEOTIDE SEQUENCE [LARGE SCALE GENOMIC DNA]</scope>
    <source>
        <strain evidence="11 12">VK23A</strain>
    </source>
</reference>
<evidence type="ECO:0000256" key="1">
    <source>
        <dbReference type="ARBA" id="ARBA00004651"/>
    </source>
</evidence>
<dbReference type="PROSITE" id="PS50928">
    <property type="entry name" value="ABC_TM1"/>
    <property type="match status" value="1"/>
</dbReference>
<dbReference type="Gene3D" id="1.10.3720.10">
    <property type="entry name" value="MetI-like"/>
    <property type="match status" value="1"/>
</dbReference>
<feature type="region of interest" description="Disordered" evidence="9">
    <location>
        <begin position="262"/>
        <end position="311"/>
    </location>
</feature>
<comment type="subcellular location">
    <subcellularLocation>
        <location evidence="1 8">Cell membrane</location>
        <topology evidence="1 8">Multi-pass membrane protein</topology>
    </subcellularLocation>
</comment>
<keyword evidence="4" id="KW-1003">Cell membrane</keyword>
<feature type="transmembrane region" description="Helical" evidence="8">
    <location>
        <begin position="69"/>
        <end position="90"/>
    </location>
</feature>
<feature type="transmembrane region" description="Helical" evidence="8">
    <location>
        <begin position="177"/>
        <end position="199"/>
    </location>
</feature>
<dbReference type="Pfam" id="PF00528">
    <property type="entry name" value="BPD_transp_1"/>
    <property type="match status" value="1"/>
</dbReference>
<evidence type="ECO:0000256" key="8">
    <source>
        <dbReference type="RuleBase" id="RU363032"/>
    </source>
</evidence>
<feature type="transmembrane region" description="Helical" evidence="8">
    <location>
        <begin position="136"/>
        <end position="156"/>
    </location>
</feature>
<evidence type="ECO:0000256" key="5">
    <source>
        <dbReference type="ARBA" id="ARBA00022692"/>
    </source>
</evidence>
<dbReference type="CDD" id="cd06261">
    <property type="entry name" value="TM_PBP2"/>
    <property type="match status" value="1"/>
</dbReference>
<proteinExistence type="inferred from homology"/>
<evidence type="ECO:0000256" key="6">
    <source>
        <dbReference type="ARBA" id="ARBA00022989"/>
    </source>
</evidence>
<evidence type="ECO:0000313" key="12">
    <source>
        <dbReference type="Proteomes" id="UP001271780"/>
    </source>
</evidence>
<keyword evidence="3 8" id="KW-0813">Transport</keyword>
<evidence type="ECO:0000256" key="2">
    <source>
        <dbReference type="ARBA" id="ARBA00007069"/>
    </source>
</evidence>
<dbReference type="InterPro" id="IPR000515">
    <property type="entry name" value="MetI-like"/>
</dbReference>
<feature type="compositionally biased region" description="Polar residues" evidence="9">
    <location>
        <begin position="296"/>
        <end position="311"/>
    </location>
</feature>
<gene>
    <name evidence="11" type="ORF">RFM27_05510</name>
</gene>